<feature type="chain" id="PRO_5041086204" evidence="7">
    <location>
        <begin position="25"/>
        <end position="334"/>
    </location>
</feature>
<comment type="caution">
    <text evidence="8">The sequence shown here is derived from an EMBL/GenBank/DDBJ whole genome shotgun (WGS) entry which is preliminary data.</text>
</comment>
<dbReference type="SUPFAM" id="SSF53807">
    <property type="entry name" value="Helical backbone' metal receptor"/>
    <property type="match status" value="1"/>
</dbReference>
<evidence type="ECO:0000256" key="1">
    <source>
        <dbReference type="ARBA" id="ARBA00004193"/>
    </source>
</evidence>
<evidence type="ECO:0000256" key="7">
    <source>
        <dbReference type="SAM" id="SignalP"/>
    </source>
</evidence>
<dbReference type="Proteomes" id="UP000435910">
    <property type="component" value="Unassembled WGS sequence"/>
</dbReference>
<dbReference type="PROSITE" id="PS50983">
    <property type="entry name" value="FE_B12_PBP"/>
    <property type="match status" value="1"/>
</dbReference>
<dbReference type="GO" id="GO:0030288">
    <property type="term" value="C:outer membrane-bounded periplasmic space"/>
    <property type="evidence" value="ECO:0007669"/>
    <property type="project" value="TreeGrafter"/>
</dbReference>
<evidence type="ECO:0000256" key="3">
    <source>
        <dbReference type="ARBA" id="ARBA00022448"/>
    </source>
</evidence>
<comment type="similarity">
    <text evidence="2">Belongs to the bacterial solute-binding protein 8 family.</text>
</comment>
<evidence type="ECO:0000256" key="2">
    <source>
        <dbReference type="ARBA" id="ARBA00008814"/>
    </source>
</evidence>
<dbReference type="InterPro" id="IPR002491">
    <property type="entry name" value="ABC_transptr_periplasmic_BD"/>
</dbReference>
<dbReference type="GO" id="GO:1901678">
    <property type="term" value="P:iron coordination entity transport"/>
    <property type="evidence" value="ECO:0007669"/>
    <property type="project" value="UniProtKB-ARBA"/>
</dbReference>
<dbReference type="GO" id="GO:0005886">
    <property type="term" value="C:plasma membrane"/>
    <property type="evidence" value="ECO:0007669"/>
    <property type="project" value="UniProtKB-SubCell"/>
</dbReference>
<dbReference type="EMBL" id="NILC01000004">
    <property type="protein sequence ID" value="TWL33272.1"/>
    <property type="molecule type" value="Genomic_DNA"/>
</dbReference>
<sequence length="334" mass="37165">MKRFKWFALFAALILLLAACGNQDKDQSAEKNGSKDSYTVKHAMGTATIDGTPKKVVVLTNEATEAVLALGVKPVGAVQSWLGDPWYDHIKDKMKGVENVGTEAAPNIEKIASLKPDLIIGNKIRQEEVYDKLKAIGPTVFAETLSGEWKNNFKLTAEALNKKAEGEKVIADFDKRVEDIHEKLGDKVKQKVSLVRFTDADTRIYHKGSFAGTILDQLGFARPKGQEANDLGQMEVTKEQIPDMDGDVLFYYTYETGDDKASAIEKDYVNDPLFKNLNVSKKGNVHKVSDAIWNTAGGVLAANLMLDDIEKYFLKMIKKAKRISAFVWLFLMRP</sequence>
<dbReference type="InterPro" id="IPR051313">
    <property type="entry name" value="Bact_iron-sidero_bind"/>
</dbReference>
<dbReference type="RefSeq" id="WP_021837738.1">
    <property type="nucleotide sequence ID" value="NZ_CAJCKC010000003.1"/>
</dbReference>
<keyword evidence="3" id="KW-0813">Transport</keyword>
<evidence type="ECO:0000313" key="9">
    <source>
        <dbReference type="Proteomes" id="UP000435910"/>
    </source>
</evidence>
<dbReference type="FunFam" id="3.40.50.1980:FF:000018">
    <property type="entry name" value="Iron(III) dicitrate-binding periplasmic protein"/>
    <property type="match status" value="1"/>
</dbReference>
<accession>A0A415J7S6</accession>
<keyword evidence="6 8" id="KW-0449">Lipoprotein</keyword>
<keyword evidence="4 7" id="KW-0732">Signal</keyword>
<organism evidence="8 9">
    <name type="scientific">Bacillus licheniformis</name>
    <dbReference type="NCBI Taxonomy" id="1402"/>
    <lineage>
        <taxon>Bacteria</taxon>
        <taxon>Bacillati</taxon>
        <taxon>Bacillota</taxon>
        <taxon>Bacilli</taxon>
        <taxon>Bacillales</taxon>
        <taxon>Bacillaceae</taxon>
        <taxon>Bacillus</taxon>
    </lineage>
</organism>
<dbReference type="PANTHER" id="PTHR30532:SF21">
    <property type="entry name" value="SIDEROPHORE-BINDING LIPOPROTEIN YFIY-RELATED"/>
    <property type="match status" value="1"/>
</dbReference>
<dbReference type="CDD" id="cd01146">
    <property type="entry name" value="FhuD"/>
    <property type="match status" value="1"/>
</dbReference>
<gene>
    <name evidence="8" type="ORF">CHCC16736_4084</name>
</gene>
<dbReference type="PROSITE" id="PS51257">
    <property type="entry name" value="PROKAR_LIPOPROTEIN"/>
    <property type="match status" value="1"/>
</dbReference>
<name>A0A415J7S6_BACLI</name>
<feature type="signal peptide" evidence="7">
    <location>
        <begin position="1"/>
        <end position="24"/>
    </location>
</feature>
<proteinExistence type="inferred from homology"/>
<dbReference type="PANTHER" id="PTHR30532">
    <property type="entry name" value="IRON III DICITRATE-BINDING PERIPLASMIC PROTEIN"/>
    <property type="match status" value="1"/>
</dbReference>
<evidence type="ECO:0000313" key="8">
    <source>
        <dbReference type="EMBL" id="TWL33272.1"/>
    </source>
</evidence>
<reference evidence="8 9" key="1">
    <citation type="submission" date="2019-06" db="EMBL/GenBank/DDBJ databases">
        <title>Genome sequence analysis of &gt;100 Bacillus licheniformis strains suggests intrinsic resistance to this species.</title>
        <authorList>
            <person name="Wels M."/>
            <person name="Siezen R.J."/>
            <person name="Johansen E."/>
            <person name="Stuer-Lauridsen B."/>
            <person name="Bjerre K."/>
            <person name="Nielsen B.K.K."/>
        </authorList>
    </citation>
    <scope>NUCLEOTIDE SEQUENCE [LARGE SCALE GENOMIC DNA]</scope>
    <source>
        <strain evidence="8 9">BAC-16736</strain>
    </source>
</reference>
<evidence type="ECO:0000256" key="6">
    <source>
        <dbReference type="ARBA" id="ARBA00023288"/>
    </source>
</evidence>
<dbReference type="FunFam" id="3.40.50.1980:FF:000003">
    <property type="entry name" value="Iron ABC transporter substrate-binding protein"/>
    <property type="match status" value="1"/>
</dbReference>
<dbReference type="Gene3D" id="3.40.50.1980">
    <property type="entry name" value="Nitrogenase molybdenum iron protein domain"/>
    <property type="match status" value="2"/>
</dbReference>
<protein>
    <submittedName>
        <fullName evidence="8">Putative siderophore-binding lipoprotein YfiY</fullName>
    </submittedName>
</protein>
<evidence type="ECO:0000256" key="4">
    <source>
        <dbReference type="ARBA" id="ARBA00022729"/>
    </source>
</evidence>
<keyword evidence="5" id="KW-0564">Palmitate</keyword>
<evidence type="ECO:0000256" key="5">
    <source>
        <dbReference type="ARBA" id="ARBA00023139"/>
    </source>
</evidence>
<comment type="subcellular location">
    <subcellularLocation>
        <location evidence="1">Cell membrane</location>
        <topology evidence="1">Lipid-anchor</topology>
    </subcellularLocation>
</comment>
<dbReference type="Pfam" id="PF01497">
    <property type="entry name" value="Peripla_BP_2"/>
    <property type="match status" value="1"/>
</dbReference>
<dbReference type="AlphaFoldDB" id="A0A415J7S6"/>